<proteinExistence type="predicted"/>
<dbReference type="Proteomes" id="UP000000602">
    <property type="component" value="Chromosome"/>
</dbReference>
<dbReference type="AlphaFoldDB" id="Q6AN82"/>
<reference evidence="2" key="1">
    <citation type="journal article" date="2004" name="Environ. Microbiol.">
        <title>The genome of Desulfotalea psychrophila, a sulfate-reducing bacterium from permanently cold Arctic sediments.</title>
        <authorList>
            <person name="Rabus R."/>
            <person name="Ruepp A."/>
            <person name="Frickey T."/>
            <person name="Rattei T."/>
            <person name="Fartmann B."/>
            <person name="Stark M."/>
            <person name="Bauer M."/>
            <person name="Zibat A."/>
            <person name="Lombardot T."/>
            <person name="Becker I."/>
            <person name="Amann J."/>
            <person name="Gellner K."/>
            <person name="Teeling H."/>
            <person name="Leuschner W.D."/>
            <person name="Gloeckner F.-O."/>
            <person name="Lupas A.N."/>
            <person name="Amann R."/>
            <person name="Klenk H.-P."/>
        </authorList>
    </citation>
    <scope>NUCLEOTIDE SEQUENCE [LARGE SCALE GENOMIC DNA]</scope>
    <source>
        <strain evidence="2">DSM 12343 / LSv54</strain>
    </source>
</reference>
<evidence type="ECO:0000313" key="1">
    <source>
        <dbReference type="EMBL" id="CAG36192.1"/>
    </source>
</evidence>
<organism evidence="1 2">
    <name type="scientific">Desulfotalea psychrophila (strain LSv54 / DSM 12343)</name>
    <dbReference type="NCBI Taxonomy" id="177439"/>
    <lineage>
        <taxon>Bacteria</taxon>
        <taxon>Pseudomonadati</taxon>
        <taxon>Thermodesulfobacteriota</taxon>
        <taxon>Desulfobulbia</taxon>
        <taxon>Desulfobulbales</taxon>
        <taxon>Desulfocapsaceae</taxon>
        <taxon>Desulfotalea</taxon>
    </lineage>
</organism>
<dbReference type="KEGG" id="dps:DP1463"/>
<dbReference type="HOGENOM" id="CLU_1710334_0_0_7"/>
<keyword evidence="2" id="KW-1185">Reference proteome</keyword>
<dbReference type="EMBL" id="CR522870">
    <property type="protein sequence ID" value="CAG36192.1"/>
    <property type="molecule type" value="Genomic_DNA"/>
</dbReference>
<name>Q6AN82_DESPS</name>
<evidence type="ECO:0000313" key="2">
    <source>
        <dbReference type="Proteomes" id="UP000000602"/>
    </source>
</evidence>
<dbReference type="STRING" id="177439.DP1463"/>
<sequence length="153" mass="16738">MKMLRVLFLGFVCYSFTLQTGFAQNTKQEMVDLLVDSSGGEQREMVGLVSEYTPGGSLILVADQLLSVPSVIFRKNLAGQYLEEPIKNLAVGQGVQAIVSKKVTEGVQETVVLAIVEDIAQSEGPAEPADVLDNKKGKRVERLRLENGVWLNE</sequence>
<protein>
    <submittedName>
        <fullName evidence="1">Uncharacterized protein</fullName>
    </submittedName>
</protein>
<gene>
    <name evidence="1" type="ordered locus">DP1463</name>
</gene>
<accession>Q6AN82</accession>